<evidence type="ECO:0000313" key="4">
    <source>
        <dbReference type="Proteomes" id="UP000228380"/>
    </source>
</evidence>
<gene>
    <name evidence="5" type="primary">LOC103723489</name>
</gene>
<dbReference type="AlphaFoldDB" id="A0A8B8IYE6"/>
<feature type="domain" description="At1g61900-like C-terminal" evidence="3">
    <location>
        <begin position="271"/>
        <end position="343"/>
    </location>
</feature>
<sequence length="476" mass="51997">MGGRELLPRTSSLLAALLLLLCLQEFCCKLDDVIVRGFPLHSTPQPFIPFLAPSPMTPFFNNSTPKLSGRCTLNFSAVDSLISTTAVDCLASFAPLLANVICCPQFQATLVILIGQSSKNTGMLALDSTHANYCLSDFQRILESRGASDDLEQICSIHPLNLTEGSCPVNDISEFESAIDSAKLLAACGKVDAVNECCSQICQNAIREAARKIALRDGGLTSMDITDNLHEHYSRIDGCRSIVLRWLSSRLDPLSAKHVLRQISNCNVNEACPLVFPDTTKVAEYCGNRIKNHNACCNAMDNYVSHLQKQSFITNLQALDCASLLGLKLQKMNVTTNIYSLCQITLKDFSLQVGSQESGCLLPSLPSDAMFDPSSGISFTCDLNDNIAAPWPSAPEAPTSSCNKSINLPELPAATSAHIGENGKDIKLPLAFYLICLLFQVKIEKTQSFLCSLLCCWFFKCFRDPAVDISFNPYYI</sequence>
<evidence type="ECO:0000256" key="1">
    <source>
        <dbReference type="SAM" id="SignalP"/>
    </source>
</evidence>
<protein>
    <submittedName>
        <fullName evidence="5">Uncharacterized GPI-anchored protein At1g61900 isoform X1</fullName>
    </submittedName>
</protein>
<dbReference type="InterPro" id="IPR043891">
    <property type="entry name" value="SPARK"/>
</dbReference>
<dbReference type="OrthoDB" id="1906601at2759"/>
<feature type="signal peptide" evidence="1">
    <location>
        <begin position="1"/>
        <end position="28"/>
    </location>
</feature>
<dbReference type="InterPro" id="IPR040336">
    <property type="entry name" value="At1g61900-like"/>
</dbReference>
<dbReference type="GeneID" id="103723489"/>
<dbReference type="InterPro" id="IPR059003">
    <property type="entry name" value="At1g61900_C"/>
</dbReference>
<evidence type="ECO:0000259" key="2">
    <source>
        <dbReference type="Pfam" id="PF19160"/>
    </source>
</evidence>
<reference evidence="5" key="2">
    <citation type="submission" date="2025-08" db="UniProtKB">
        <authorList>
            <consortium name="RefSeq"/>
        </authorList>
    </citation>
    <scope>IDENTIFICATION</scope>
    <source>
        <tissue evidence="5">Young leaves</tissue>
    </source>
</reference>
<organism evidence="4 5">
    <name type="scientific">Phoenix dactylifera</name>
    <name type="common">Date palm</name>
    <dbReference type="NCBI Taxonomy" id="42345"/>
    <lineage>
        <taxon>Eukaryota</taxon>
        <taxon>Viridiplantae</taxon>
        <taxon>Streptophyta</taxon>
        <taxon>Embryophyta</taxon>
        <taxon>Tracheophyta</taxon>
        <taxon>Spermatophyta</taxon>
        <taxon>Magnoliopsida</taxon>
        <taxon>Liliopsida</taxon>
        <taxon>Arecaceae</taxon>
        <taxon>Coryphoideae</taxon>
        <taxon>Phoeniceae</taxon>
        <taxon>Phoenix</taxon>
    </lineage>
</organism>
<dbReference type="Proteomes" id="UP000228380">
    <property type="component" value="Chromosome 4"/>
</dbReference>
<proteinExistence type="predicted"/>
<keyword evidence="4" id="KW-1185">Reference proteome</keyword>
<evidence type="ECO:0000313" key="5">
    <source>
        <dbReference type="RefSeq" id="XP_026655917.2"/>
    </source>
</evidence>
<dbReference type="GO" id="GO:0005886">
    <property type="term" value="C:plasma membrane"/>
    <property type="evidence" value="ECO:0007669"/>
    <property type="project" value="TreeGrafter"/>
</dbReference>
<dbReference type="PANTHER" id="PTHR33831:SF5">
    <property type="entry name" value="OS07G0102300 PROTEIN"/>
    <property type="match status" value="1"/>
</dbReference>
<name>A0A8B8IYE6_PHODC</name>
<feature type="domain" description="SPARK" evidence="2">
    <location>
        <begin position="68"/>
        <end position="215"/>
    </location>
</feature>
<feature type="chain" id="PRO_5034878295" evidence="1">
    <location>
        <begin position="29"/>
        <end position="476"/>
    </location>
</feature>
<dbReference type="Pfam" id="PF26584">
    <property type="entry name" value="At1g61900"/>
    <property type="match status" value="1"/>
</dbReference>
<evidence type="ECO:0000259" key="3">
    <source>
        <dbReference type="Pfam" id="PF26584"/>
    </source>
</evidence>
<dbReference type="Pfam" id="PF19160">
    <property type="entry name" value="SPARK"/>
    <property type="match status" value="1"/>
</dbReference>
<accession>A0A8B8IYE6</accession>
<dbReference type="RefSeq" id="XP_026655917.2">
    <property type="nucleotide sequence ID" value="XM_026800116.2"/>
</dbReference>
<reference evidence="4" key="1">
    <citation type="journal article" date="2019" name="Nat. Commun.">
        <title>Genome-wide association mapping of date palm fruit traits.</title>
        <authorList>
            <person name="Hazzouri K.M."/>
            <person name="Gros-Balthazard M."/>
            <person name="Flowers J.M."/>
            <person name="Copetti D."/>
            <person name="Lemansour A."/>
            <person name="Lebrun M."/>
            <person name="Masmoudi K."/>
            <person name="Ferrand S."/>
            <person name="Dhar M.I."/>
            <person name="Fresquez Z.A."/>
            <person name="Rosas U."/>
            <person name="Zhang J."/>
            <person name="Talag J."/>
            <person name="Lee S."/>
            <person name="Kudrna D."/>
            <person name="Powell R.F."/>
            <person name="Leitch I.J."/>
            <person name="Krueger R.R."/>
            <person name="Wing R.A."/>
            <person name="Amiri K.M.A."/>
            <person name="Purugganan M.D."/>
        </authorList>
    </citation>
    <scope>NUCLEOTIDE SEQUENCE [LARGE SCALE GENOMIC DNA]</scope>
    <source>
        <strain evidence="4">cv. Khalas</strain>
    </source>
</reference>
<keyword evidence="1" id="KW-0732">Signal</keyword>
<dbReference type="PANTHER" id="PTHR33831">
    <property type="entry name" value="GPI-ANCHORED PROTEIN"/>
    <property type="match status" value="1"/>
</dbReference>